<dbReference type="InterPro" id="IPR017972">
    <property type="entry name" value="Cyt_P450_CS"/>
</dbReference>
<reference evidence="11" key="2">
    <citation type="submission" date="2021-03" db="UniProtKB">
        <authorList>
            <consortium name="EnsemblPlants"/>
        </authorList>
    </citation>
    <scope>IDENTIFICATION</scope>
</reference>
<dbReference type="AlphaFoldDB" id="A0A803R4S7"/>
<dbReference type="PANTHER" id="PTHR47951">
    <property type="entry name" value="OS08G0547900 PROTEIN"/>
    <property type="match status" value="1"/>
</dbReference>
<evidence type="ECO:0000256" key="4">
    <source>
        <dbReference type="ARBA" id="ARBA00022723"/>
    </source>
</evidence>
<dbReference type="InterPro" id="IPR002401">
    <property type="entry name" value="Cyt_P450_E_grp-I"/>
</dbReference>
<evidence type="ECO:0000256" key="9">
    <source>
        <dbReference type="RuleBase" id="RU000461"/>
    </source>
</evidence>
<dbReference type="PROSITE" id="PS00086">
    <property type="entry name" value="CYTOCHROME_P450"/>
    <property type="match status" value="1"/>
</dbReference>
<feature type="binding site" description="axial binding residue" evidence="8">
    <location>
        <position position="481"/>
    </location>
    <ligand>
        <name>heme</name>
        <dbReference type="ChEBI" id="CHEBI:30413"/>
    </ligand>
    <ligandPart>
        <name>Fe</name>
        <dbReference type="ChEBI" id="CHEBI:18248"/>
    </ligandPart>
</feature>
<name>A0A803R4S7_CANSA</name>
<evidence type="ECO:0000256" key="6">
    <source>
        <dbReference type="ARBA" id="ARBA00023004"/>
    </source>
</evidence>
<dbReference type="InterPro" id="IPR036396">
    <property type="entry name" value="Cyt_P450_sf"/>
</dbReference>
<evidence type="ECO:0000256" key="5">
    <source>
        <dbReference type="ARBA" id="ARBA00023002"/>
    </source>
</evidence>
<keyword evidence="12" id="KW-1185">Reference proteome</keyword>
<dbReference type="PANTHER" id="PTHR47951:SF7">
    <property type="entry name" value="FLAVONOID 3',5'-HYDROXYLASE-LIKE ISOFORM X1"/>
    <property type="match status" value="1"/>
</dbReference>
<evidence type="ECO:0000256" key="1">
    <source>
        <dbReference type="ARBA" id="ARBA00001971"/>
    </source>
</evidence>
<keyword evidence="7 9" id="KW-0503">Monooxygenase</keyword>
<evidence type="ECO:0000256" key="8">
    <source>
        <dbReference type="PIRSR" id="PIRSR602401-1"/>
    </source>
</evidence>
<keyword evidence="6 8" id="KW-0408">Iron</keyword>
<protein>
    <recommendedName>
        <fullName evidence="13">Cytochrome P450</fullName>
    </recommendedName>
</protein>
<dbReference type="PRINTS" id="PR00385">
    <property type="entry name" value="P450"/>
</dbReference>
<evidence type="ECO:0000256" key="3">
    <source>
        <dbReference type="ARBA" id="ARBA00022617"/>
    </source>
</evidence>
<gene>
    <name evidence="11" type="primary">LOC115715647</name>
</gene>
<proteinExistence type="inferred from homology"/>
<accession>A0A803R4S7</accession>
<keyword evidence="10" id="KW-0472">Membrane</keyword>
<keyword evidence="10" id="KW-1133">Transmembrane helix</keyword>
<comment type="similarity">
    <text evidence="2 9">Belongs to the cytochrome P450 family.</text>
</comment>
<dbReference type="PRINTS" id="PR00463">
    <property type="entry name" value="EP450I"/>
</dbReference>
<dbReference type="Gene3D" id="1.10.630.10">
    <property type="entry name" value="Cytochrome P450"/>
    <property type="match status" value="1"/>
</dbReference>
<evidence type="ECO:0000256" key="2">
    <source>
        <dbReference type="ARBA" id="ARBA00010617"/>
    </source>
</evidence>
<evidence type="ECO:0000256" key="7">
    <source>
        <dbReference type="ARBA" id="ARBA00023033"/>
    </source>
</evidence>
<sequence length="547" mass="61923">MFTNVVNYFGLHLFDIFILLFVAAFTLIWFQWITKKLSSVPLAPLPPGPRGLPIVGYFPYLSQNLHIDLTALGEVYGPIYKFWMGTKLCVVINSPQLVAQVGREQDIIFSNRDVGVSASIISQGGLNISFQPYGTDWKKLRKILVREMLNNSVLDNLTELRRQEVRKSVKCIYEKRESPVNIALFTYQTTINCVIGMTIGTSLEENESVSHVDGSKFKKAVEELFELLAKPNISDIFPMLKWFDIQKIGRDTERINQVFEMVFDDAIAKKKKKAMKTNGNYSPILNESTTKDILQSLVELHLQPQDKDTYITIPEIKAILMDIFVAATDTITTSVEWAMTEIMRNPNVLNKVNEELKQVVGLNNTLEESHLSKLTYLNAVYKETLRIHPPGPFLIPRSSSQSTIVGGYTIPKGTAIFLNVWSIQRDPSVWENPLEFLPERFLMSGISDHNGSSNIGGNNNEYNFSGNTFDYIPFGTGRRICPGASLGERMSLIILASFLHYFHWKLPNDTELELSDKFGLALKKRVPLIAIPTPKYSDLELYTTISN</sequence>
<dbReference type="EMBL" id="UZAU01000542">
    <property type="status" value="NOT_ANNOTATED_CDS"/>
    <property type="molecule type" value="Genomic_DNA"/>
</dbReference>
<dbReference type="SUPFAM" id="SSF48264">
    <property type="entry name" value="Cytochrome P450"/>
    <property type="match status" value="1"/>
</dbReference>
<dbReference type="GO" id="GO:0004497">
    <property type="term" value="F:monooxygenase activity"/>
    <property type="evidence" value="ECO:0007669"/>
    <property type="project" value="UniProtKB-KW"/>
</dbReference>
<comment type="cofactor">
    <cofactor evidence="1 8">
        <name>heme</name>
        <dbReference type="ChEBI" id="CHEBI:30413"/>
    </cofactor>
</comment>
<keyword evidence="5 9" id="KW-0560">Oxidoreductase</keyword>
<dbReference type="EnsemblPlants" id="novel_model_5099_5bd9a17a">
    <property type="protein sequence ID" value="cds.novel_model_5099_5bd9a17a"/>
    <property type="gene ID" value="novel_gene_2655_5bd9a17a"/>
</dbReference>
<feature type="transmembrane region" description="Helical" evidence="10">
    <location>
        <begin position="6"/>
        <end position="30"/>
    </location>
</feature>
<dbReference type="GO" id="GO:0016705">
    <property type="term" value="F:oxidoreductase activity, acting on paired donors, with incorporation or reduction of molecular oxygen"/>
    <property type="evidence" value="ECO:0007669"/>
    <property type="project" value="InterPro"/>
</dbReference>
<dbReference type="OMA" id="NKHELAM"/>
<evidence type="ECO:0000313" key="11">
    <source>
        <dbReference type="EnsemblPlants" id="cds.novel_model_5099_5bd9a17a"/>
    </source>
</evidence>
<dbReference type="GO" id="GO:0020037">
    <property type="term" value="F:heme binding"/>
    <property type="evidence" value="ECO:0007669"/>
    <property type="project" value="InterPro"/>
</dbReference>
<evidence type="ECO:0000256" key="10">
    <source>
        <dbReference type="SAM" id="Phobius"/>
    </source>
</evidence>
<dbReference type="InterPro" id="IPR001128">
    <property type="entry name" value="Cyt_P450"/>
</dbReference>
<keyword evidence="3 8" id="KW-0349">Heme</keyword>
<evidence type="ECO:0000313" key="12">
    <source>
        <dbReference type="Proteomes" id="UP000596661"/>
    </source>
</evidence>
<dbReference type="GO" id="GO:0005506">
    <property type="term" value="F:iron ion binding"/>
    <property type="evidence" value="ECO:0007669"/>
    <property type="project" value="InterPro"/>
</dbReference>
<evidence type="ECO:0008006" key="13">
    <source>
        <dbReference type="Google" id="ProtNLM"/>
    </source>
</evidence>
<keyword evidence="4 8" id="KW-0479">Metal-binding</keyword>
<dbReference type="OrthoDB" id="2789670at2759"/>
<reference evidence="11" key="1">
    <citation type="submission" date="2018-11" db="EMBL/GenBank/DDBJ databases">
        <authorList>
            <person name="Grassa J C."/>
        </authorList>
    </citation>
    <scope>NUCLEOTIDE SEQUENCE [LARGE SCALE GENOMIC DNA]</scope>
</reference>
<dbReference type="Pfam" id="PF00067">
    <property type="entry name" value="p450"/>
    <property type="match status" value="1"/>
</dbReference>
<dbReference type="Proteomes" id="UP000596661">
    <property type="component" value="Chromosome 5"/>
</dbReference>
<organism evidence="11 12">
    <name type="scientific">Cannabis sativa</name>
    <name type="common">Hemp</name>
    <name type="synonym">Marijuana</name>
    <dbReference type="NCBI Taxonomy" id="3483"/>
    <lineage>
        <taxon>Eukaryota</taxon>
        <taxon>Viridiplantae</taxon>
        <taxon>Streptophyta</taxon>
        <taxon>Embryophyta</taxon>
        <taxon>Tracheophyta</taxon>
        <taxon>Spermatophyta</taxon>
        <taxon>Magnoliopsida</taxon>
        <taxon>eudicotyledons</taxon>
        <taxon>Gunneridae</taxon>
        <taxon>Pentapetalae</taxon>
        <taxon>rosids</taxon>
        <taxon>fabids</taxon>
        <taxon>Rosales</taxon>
        <taxon>Cannabaceae</taxon>
        <taxon>Cannabis</taxon>
    </lineage>
</organism>
<keyword evidence="10" id="KW-0812">Transmembrane</keyword>
<dbReference type="FunFam" id="1.10.630.10:FF:000126">
    <property type="entry name" value="Predicted protein"/>
    <property type="match status" value="1"/>
</dbReference>
<dbReference type="Gramene" id="novel_model_5099_5bd9a17a">
    <property type="protein sequence ID" value="cds.novel_model_5099_5bd9a17a"/>
    <property type="gene ID" value="novel_gene_2655_5bd9a17a"/>
</dbReference>